<gene>
    <name evidence="3" type="ORF">CYJ47_09435</name>
</gene>
<keyword evidence="1" id="KW-0479">Metal-binding</keyword>
<evidence type="ECO:0000313" key="3">
    <source>
        <dbReference type="EMBL" id="WOT01486.1"/>
    </source>
</evidence>
<dbReference type="GO" id="GO:0046872">
    <property type="term" value="F:metal ion binding"/>
    <property type="evidence" value="ECO:0007669"/>
    <property type="project" value="UniProtKB-KW"/>
</dbReference>
<reference evidence="3" key="1">
    <citation type="submission" date="2017-12" db="EMBL/GenBank/DDBJ databases">
        <authorList>
            <person name="Thomas-White K."/>
            <person name="Wolfe A.J."/>
        </authorList>
    </citation>
    <scope>NUCLEOTIDE SEQUENCE</scope>
    <source>
        <strain evidence="3">UMB0763</strain>
    </source>
</reference>
<dbReference type="PANTHER" id="PTHR11014">
    <property type="entry name" value="PEPTIDASE M20 FAMILY MEMBER"/>
    <property type="match status" value="1"/>
</dbReference>
<dbReference type="Gene3D" id="3.40.630.10">
    <property type="entry name" value="Zn peptidases"/>
    <property type="match status" value="1"/>
</dbReference>
<dbReference type="Gene3D" id="3.30.70.360">
    <property type="match status" value="1"/>
</dbReference>
<dbReference type="AlphaFoldDB" id="A0AAF0YU97"/>
<dbReference type="RefSeq" id="WP_101677830.1">
    <property type="nucleotide sequence ID" value="NZ_CP136958.1"/>
</dbReference>
<feature type="domain" description="Peptidase M20 dimerisation" evidence="2">
    <location>
        <begin position="195"/>
        <end position="286"/>
    </location>
</feature>
<evidence type="ECO:0000259" key="2">
    <source>
        <dbReference type="Pfam" id="PF07687"/>
    </source>
</evidence>
<feature type="binding site" evidence="1">
    <location>
        <position position="363"/>
    </location>
    <ligand>
        <name>Mn(2+)</name>
        <dbReference type="ChEBI" id="CHEBI:29035"/>
        <label>2</label>
    </ligand>
</feature>
<organism evidence="3 4">
    <name type="scientific">Corynebacterium pyruviciproducens</name>
    <dbReference type="NCBI Taxonomy" id="598660"/>
    <lineage>
        <taxon>Bacteria</taxon>
        <taxon>Bacillati</taxon>
        <taxon>Actinomycetota</taxon>
        <taxon>Actinomycetes</taxon>
        <taxon>Mycobacteriales</taxon>
        <taxon>Corynebacteriaceae</taxon>
        <taxon>Corynebacterium</taxon>
    </lineage>
</organism>
<dbReference type="SUPFAM" id="SSF55031">
    <property type="entry name" value="Bacterial exopeptidase dimerisation domain"/>
    <property type="match status" value="1"/>
</dbReference>
<dbReference type="InterPro" id="IPR036264">
    <property type="entry name" value="Bact_exopeptidase_dim_dom"/>
</dbReference>
<accession>A0AAF0YU97</accession>
<dbReference type="InterPro" id="IPR002933">
    <property type="entry name" value="Peptidase_M20"/>
</dbReference>
<comment type="cofactor">
    <cofactor evidence="1">
        <name>Mn(2+)</name>
        <dbReference type="ChEBI" id="CHEBI:29035"/>
    </cofactor>
    <text evidence="1">The Mn(2+) ion enhances activity.</text>
</comment>
<dbReference type="GO" id="GO:0016787">
    <property type="term" value="F:hydrolase activity"/>
    <property type="evidence" value="ECO:0007669"/>
    <property type="project" value="InterPro"/>
</dbReference>
<reference evidence="3" key="2">
    <citation type="submission" date="2023-10" db="EMBL/GenBank/DDBJ databases">
        <authorList>
            <person name="Choi B."/>
        </authorList>
    </citation>
    <scope>NUCLEOTIDE SEQUENCE</scope>
    <source>
        <strain evidence="3">UMB0763</strain>
    </source>
</reference>
<name>A0AAF0YU97_9CORY</name>
<dbReference type="Pfam" id="PF07687">
    <property type="entry name" value="M20_dimer"/>
    <property type="match status" value="1"/>
</dbReference>
<dbReference type="Pfam" id="PF01546">
    <property type="entry name" value="Peptidase_M20"/>
    <property type="match status" value="1"/>
</dbReference>
<sequence>MTSSEAITAHVEEWLSAHGEEAIGWRHYLHEHPELSHEEHATTQFIVDKLEKAGLKPKRLTPTGAYVDIGEPGSDGRRLAIRADMDALPIDEETGLTYSSTVPGVSHACGHDLHVTVALSTACALATCAESLNPGVRFIFQPAEEVMDGGAPEVIEQGVLDGVAAIYAVHAEPKLKVGSIGIRTGAITSAGDVLEITVTGPGGHTSRPQQTTDVVYALSSVVTQLPALLSRRVDPRTGTVLVFGSIHAGHAANAIPKEGTIMGTIRTADIAVWRRIQPLMEELIGQIIAPTGCTYSINYIRGVPPVVNDEVATAVIAEAVGAAAVQAPQSSGGEDFSWYLEHVPGSMARLGCWSGEGEKKDLHCSDMLVDDRAVAVGVRLFVAIARTFGEKYPGLG</sequence>
<dbReference type="SUPFAM" id="SSF53187">
    <property type="entry name" value="Zn-dependent exopeptidases"/>
    <property type="match status" value="1"/>
</dbReference>
<evidence type="ECO:0000256" key="1">
    <source>
        <dbReference type="PIRSR" id="PIRSR005962-1"/>
    </source>
</evidence>
<dbReference type="InterPro" id="IPR011650">
    <property type="entry name" value="Peptidase_M20_dimer"/>
</dbReference>
<feature type="binding site" evidence="1">
    <location>
        <position position="109"/>
    </location>
    <ligand>
        <name>Mn(2+)</name>
        <dbReference type="ChEBI" id="CHEBI:29035"/>
        <label>2</label>
    </ligand>
</feature>
<dbReference type="KEGG" id="cpyr:CYJ47_09435"/>
<dbReference type="NCBIfam" id="TIGR01891">
    <property type="entry name" value="amidohydrolases"/>
    <property type="match status" value="1"/>
</dbReference>
<protein>
    <submittedName>
        <fullName evidence="3">Amidohydrolase</fullName>
    </submittedName>
</protein>
<proteinExistence type="predicted"/>
<feature type="binding site" evidence="1">
    <location>
        <position position="111"/>
    </location>
    <ligand>
        <name>Mn(2+)</name>
        <dbReference type="ChEBI" id="CHEBI:29035"/>
        <label>2</label>
    </ligand>
</feature>
<keyword evidence="1" id="KW-0464">Manganese</keyword>
<evidence type="ECO:0000313" key="4">
    <source>
        <dbReference type="Proteomes" id="UP000234560"/>
    </source>
</evidence>
<dbReference type="EMBL" id="CP136958">
    <property type="protein sequence ID" value="WOT01486.1"/>
    <property type="molecule type" value="Genomic_DNA"/>
</dbReference>
<dbReference type="PIRSF" id="PIRSF005962">
    <property type="entry name" value="Pept_M20D_amidohydro"/>
    <property type="match status" value="1"/>
</dbReference>
<dbReference type="InterPro" id="IPR017439">
    <property type="entry name" value="Amidohydrolase"/>
</dbReference>
<dbReference type="PANTHER" id="PTHR11014:SF63">
    <property type="entry name" value="METALLOPEPTIDASE, PUTATIVE (AFU_ORTHOLOGUE AFUA_6G09600)-RELATED"/>
    <property type="match status" value="1"/>
</dbReference>
<feature type="binding site" evidence="1">
    <location>
        <position position="145"/>
    </location>
    <ligand>
        <name>Mn(2+)</name>
        <dbReference type="ChEBI" id="CHEBI:29035"/>
        <label>2</label>
    </ligand>
</feature>
<dbReference type="Proteomes" id="UP000234560">
    <property type="component" value="Chromosome"/>
</dbReference>
<feature type="binding site" evidence="1">
    <location>
        <position position="170"/>
    </location>
    <ligand>
        <name>Mn(2+)</name>
        <dbReference type="ChEBI" id="CHEBI:29035"/>
        <label>2</label>
    </ligand>
</feature>